<feature type="region of interest" description="Disordered" evidence="6">
    <location>
        <begin position="240"/>
        <end position="305"/>
    </location>
</feature>
<reference evidence="9 10" key="1">
    <citation type="submission" date="2018-11" db="EMBL/GenBank/DDBJ databases">
        <title>Trebonia kvetii gen.nov., sp.nov., a novel acidophilic actinobacterium, and proposal of the new actinobacterial family Treboniaceae fam. nov.</title>
        <authorList>
            <person name="Rapoport D."/>
            <person name="Sagova-Mareckova M."/>
            <person name="Sedlacek I."/>
            <person name="Provaznik J."/>
            <person name="Kralova S."/>
            <person name="Pavlinic D."/>
            <person name="Benes V."/>
            <person name="Kopecky J."/>
        </authorList>
    </citation>
    <scope>NUCLEOTIDE SEQUENCE [LARGE SCALE GENOMIC DNA]</scope>
    <source>
        <strain evidence="9 10">15Tr583</strain>
    </source>
</reference>
<dbReference type="OrthoDB" id="9807815at2"/>
<evidence type="ECO:0000256" key="1">
    <source>
        <dbReference type="ARBA" id="ARBA00004141"/>
    </source>
</evidence>
<feature type="transmembrane region" description="Helical" evidence="7">
    <location>
        <begin position="115"/>
        <end position="135"/>
    </location>
</feature>
<keyword evidence="4 7" id="KW-1133">Transmembrane helix</keyword>
<protein>
    <recommendedName>
        <fullName evidence="8">GtrA/DPMS transmembrane domain-containing protein</fullName>
    </recommendedName>
</protein>
<name>A0A6P2CA09_9ACTN</name>
<evidence type="ECO:0000256" key="5">
    <source>
        <dbReference type="ARBA" id="ARBA00023136"/>
    </source>
</evidence>
<evidence type="ECO:0000313" key="9">
    <source>
        <dbReference type="EMBL" id="TVZ07196.1"/>
    </source>
</evidence>
<feature type="transmembrane region" description="Helical" evidence="7">
    <location>
        <begin position="53"/>
        <end position="72"/>
    </location>
</feature>
<evidence type="ECO:0000256" key="6">
    <source>
        <dbReference type="SAM" id="MobiDB-lite"/>
    </source>
</evidence>
<dbReference type="RefSeq" id="WP_145851951.1">
    <property type="nucleotide sequence ID" value="NZ_RPFW01000001.1"/>
</dbReference>
<evidence type="ECO:0000256" key="2">
    <source>
        <dbReference type="ARBA" id="ARBA00009399"/>
    </source>
</evidence>
<dbReference type="GO" id="GO:0000271">
    <property type="term" value="P:polysaccharide biosynthetic process"/>
    <property type="evidence" value="ECO:0007669"/>
    <property type="project" value="InterPro"/>
</dbReference>
<evidence type="ECO:0000259" key="8">
    <source>
        <dbReference type="Pfam" id="PF04138"/>
    </source>
</evidence>
<keyword evidence="5 7" id="KW-0472">Membrane</keyword>
<dbReference type="PANTHER" id="PTHR38459">
    <property type="entry name" value="PROPHAGE BACTOPRENOL-LINKED GLUCOSE TRANSLOCASE HOMOLOG"/>
    <property type="match status" value="1"/>
</dbReference>
<gene>
    <name evidence="9" type="ORF">EAS64_07835</name>
</gene>
<proteinExistence type="inferred from homology"/>
<sequence>MALTAAGLYTRARTMLPEVLKFGIVGGIGSVVDLGGTAVLHSEYHVGPLASKAVAVTLATVVTYLGSRFWTFKERENQPARREAVLFIVLNVVGLLIAEAVIGFVTYVLGLHGKIEFNAASVLGTGLGTIFRFYAYRKWVFLAPPQAAPARLSNAPAFPDYPPWELDPAFLPPARPASMAAAPVAAAAPAWNQPAAPAWNQPAPAPVWNQPARAAAWNAEPVSARREAPSAWDAAPARAWETAEHPQRRTDNAIIPNGRVASPHRTQLPGAAQDARRQGSTGPMAAGPVAPPTAPRPSAGRHRKP</sequence>
<comment type="similarity">
    <text evidence="2">Belongs to the GtrA family.</text>
</comment>
<evidence type="ECO:0000256" key="4">
    <source>
        <dbReference type="ARBA" id="ARBA00022989"/>
    </source>
</evidence>
<feature type="compositionally biased region" description="Basic and acidic residues" evidence="6">
    <location>
        <begin position="241"/>
        <end position="251"/>
    </location>
</feature>
<dbReference type="Pfam" id="PF04138">
    <property type="entry name" value="GtrA_DPMS_TM"/>
    <property type="match status" value="1"/>
</dbReference>
<evidence type="ECO:0000313" key="10">
    <source>
        <dbReference type="Proteomes" id="UP000460272"/>
    </source>
</evidence>
<evidence type="ECO:0000256" key="7">
    <source>
        <dbReference type="SAM" id="Phobius"/>
    </source>
</evidence>
<dbReference type="EMBL" id="RPFW01000001">
    <property type="protein sequence ID" value="TVZ07196.1"/>
    <property type="molecule type" value="Genomic_DNA"/>
</dbReference>
<dbReference type="PANTHER" id="PTHR38459:SF1">
    <property type="entry name" value="PROPHAGE BACTOPRENOL-LINKED GLUCOSE TRANSLOCASE HOMOLOG"/>
    <property type="match status" value="1"/>
</dbReference>
<dbReference type="InterPro" id="IPR051401">
    <property type="entry name" value="GtrA_CellWall_Glycosyl"/>
</dbReference>
<keyword evidence="10" id="KW-1185">Reference proteome</keyword>
<dbReference type="GO" id="GO:0005886">
    <property type="term" value="C:plasma membrane"/>
    <property type="evidence" value="ECO:0007669"/>
    <property type="project" value="TreeGrafter"/>
</dbReference>
<feature type="domain" description="GtrA/DPMS transmembrane" evidence="8">
    <location>
        <begin position="21"/>
        <end position="141"/>
    </location>
</feature>
<dbReference type="AlphaFoldDB" id="A0A6P2CA09"/>
<accession>A0A6P2CA09</accession>
<evidence type="ECO:0000256" key="3">
    <source>
        <dbReference type="ARBA" id="ARBA00022692"/>
    </source>
</evidence>
<feature type="transmembrane region" description="Helical" evidence="7">
    <location>
        <begin position="84"/>
        <end position="109"/>
    </location>
</feature>
<keyword evidence="3 7" id="KW-0812">Transmembrane</keyword>
<feature type="transmembrane region" description="Helical" evidence="7">
    <location>
        <begin position="19"/>
        <end position="41"/>
    </location>
</feature>
<comment type="caution">
    <text evidence="9">The sequence shown here is derived from an EMBL/GenBank/DDBJ whole genome shotgun (WGS) entry which is preliminary data.</text>
</comment>
<dbReference type="InterPro" id="IPR007267">
    <property type="entry name" value="GtrA_DPMS_TM"/>
</dbReference>
<comment type="subcellular location">
    <subcellularLocation>
        <location evidence="1">Membrane</location>
        <topology evidence="1">Multi-pass membrane protein</topology>
    </subcellularLocation>
</comment>
<organism evidence="9 10">
    <name type="scientific">Trebonia kvetii</name>
    <dbReference type="NCBI Taxonomy" id="2480626"/>
    <lineage>
        <taxon>Bacteria</taxon>
        <taxon>Bacillati</taxon>
        <taxon>Actinomycetota</taxon>
        <taxon>Actinomycetes</taxon>
        <taxon>Streptosporangiales</taxon>
        <taxon>Treboniaceae</taxon>
        <taxon>Trebonia</taxon>
    </lineage>
</organism>
<dbReference type="Proteomes" id="UP000460272">
    <property type="component" value="Unassembled WGS sequence"/>
</dbReference>